<dbReference type="InterPro" id="IPR020891">
    <property type="entry name" value="UPF0758_CS"/>
</dbReference>
<dbReference type="NCBIfam" id="NF000642">
    <property type="entry name" value="PRK00024.1"/>
    <property type="match status" value="1"/>
</dbReference>
<dbReference type="InterPro" id="IPR025657">
    <property type="entry name" value="RadC_JAB"/>
</dbReference>
<evidence type="ECO:0000256" key="3">
    <source>
        <dbReference type="ARBA" id="ARBA00022723"/>
    </source>
</evidence>
<dbReference type="Gene3D" id="3.40.140.10">
    <property type="entry name" value="Cytidine Deaminase, domain 2"/>
    <property type="match status" value="1"/>
</dbReference>
<dbReference type="InterPro" id="IPR046778">
    <property type="entry name" value="UPF0758_N"/>
</dbReference>
<dbReference type="KEGG" id="apr:Apre_1319"/>
<keyword evidence="4" id="KW-0378">Hydrolase</keyword>
<dbReference type="RefSeq" id="WP_015778241.1">
    <property type="nucleotide sequence ID" value="NC_013171.1"/>
</dbReference>
<dbReference type="PANTHER" id="PTHR30471:SF3">
    <property type="entry name" value="UPF0758 PROTEIN YEES-RELATED"/>
    <property type="match status" value="1"/>
</dbReference>
<dbReference type="CDD" id="cd08071">
    <property type="entry name" value="MPN_DUF2466"/>
    <property type="match status" value="1"/>
</dbReference>
<reference evidence="9 10" key="1">
    <citation type="journal article" date="2009" name="Stand. Genomic Sci.">
        <title>Complete genome sequence of Anaerococcus prevotii type strain (PC1).</title>
        <authorList>
            <person name="Labutti K."/>
            <person name="Pukall R."/>
            <person name="Steenblock K."/>
            <person name="Glavina Del Rio T."/>
            <person name="Tice H."/>
            <person name="Copeland A."/>
            <person name="Cheng J.F."/>
            <person name="Lucas S."/>
            <person name="Chen F."/>
            <person name="Nolan M."/>
            <person name="Bruce D."/>
            <person name="Goodwin L."/>
            <person name="Pitluck S."/>
            <person name="Ivanova N."/>
            <person name="Mavromatis K."/>
            <person name="Ovchinnikova G."/>
            <person name="Pati A."/>
            <person name="Chen A."/>
            <person name="Palaniappan K."/>
            <person name="Land M."/>
            <person name="Hauser L."/>
            <person name="Chang Y.J."/>
            <person name="Jeffries C.D."/>
            <person name="Chain P."/>
            <person name="Saunders E."/>
            <person name="Brettin T."/>
            <person name="Detter J.C."/>
            <person name="Han C."/>
            <person name="Goker M."/>
            <person name="Bristow J."/>
            <person name="Eisen J.A."/>
            <person name="Markowitz V."/>
            <person name="Hugenholtz P."/>
            <person name="Kyrpides N.C."/>
            <person name="Klenk H.P."/>
            <person name="Lapidus A."/>
        </authorList>
    </citation>
    <scope>NUCLEOTIDE SEQUENCE [LARGE SCALE GENOMIC DNA]</scope>
    <source>
        <strain evidence="10">ATCC 9321 / DSM 20548 / JCM 6508 / NCTC 11806 / PC1</strain>
    </source>
</reference>
<dbReference type="NCBIfam" id="TIGR00608">
    <property type="entry name" value="radc"/>
    <property type="match status" value="1"/>
</dbReference>
<evidence type="ECO:0000313" key="10">
    <source>
        <dbReference type="Proteomes" id="UP000002294"/>
    </source>
</evidence>
<sequence length="228" mass="25747">MKEAKSFKDLEKYDKPREKLIREGFSSLTDYELLAIILSTGTKDKNVIELSKEILEVFSYEELLEIEVKELTDIKGIKQAKATRVVAGLQLGKRINERVLDKKIEKITSSKDVYDIMSPRLSNLKKEYFYAILLDSKNVIIAKEVISIGDLGSTVVNPREVFKPAIKKSAKSMILVHNHPSGNPKPSTEDFLITDRLAEAGDILDIKVLDHIVIGNSSYYSFKKEGNL</sequence>
<keyword evidence="2" id="KW-0645">Protease</keyword>
<evidence type="ECO:0000256" key="2">
    <source>
        <dbReference type="ARBA" id="ARBA00022670"/>
    </source>
</evidence>
<proteinExistence type="inferred from homology"/>
<evidence type="ECO:0000313" key="9">
    <source>
        <dbReference type="EMBL" id="ACV29342.1"/>
    </source>
</evidence>
<dbReference type="PROSITE" id="PS01302">
    <property type="entry name" value="UPF0758"/>
    <property type="match status" value="1"/>
</dbReference>
<dbReference type="GO" id="GO:0046872">
    <property type="term" value="F:metal ion binding"/>
    <property type="evidence" value="ECO:0007669"/>
    <property type="project" value="UniProtKB-KW"/>
</dbReference>
<evidence type="ECO:0000256" key="5">
    <source>
        <dbReference type="ARBA" id="ARBA00022833"/>
    </source>
</evidence>
<dbReference type="Pfam" id="PF04002">
    <property type="entry name" value="RadC"/>
    <property type="match status" value="1"/>
</dbReference>
<organism evidence="9 10">
    <name type="scientific">Anaerococcus prevotii (strain ATCC 9321 / DSM 20548 / JCM 6508 / NCTC 11806 / PC1)</name>
    <name type="common">Peptostreptococcus prevotii</name>
    <name type="synonym">Peptococcus prevotii</name>
    <dbReference type="NCBI Taxonomy" id="525919"/>
    <lineage>
        <taxon>Bacteria</taxon>
        <taxon>Bacillati</taxon>
        <taxon>Bacillota</taxon>
        <taxon>Tissierellia</taxon>
        <taxon>Tissierellales</taxon>
        <taxon>Peptoniphilaceae</taxon>
        <taxon>Anaerococcus</taxon>
    </lineage>
</organism>
<feature type="domain" description="MPN" evidence="8">
    <location>
        <begin position="106"/>
        <end position="228"/>
    </location>
</feature>
<dbReference type="Pfam" id="PF20582">
    <property type="entry name" value="UPF0758_N"/>
    <property type="match status" value="1"/>
</dbReference>
<dbReference type="GO" id="GO:0006508">
    <property type="term" value="P:proteolysis"/>
    <property type="evidence" value="ECO:0007669"/>
    <property type="project" value="UniProtKB-KW"/>
</dbReference>
<keyword evidence="3" id="KW-0479">Metal-binding</keyword>
<dbReference type="HOGENOM" id="CLU_073529_0_2_9"/>
<gene>
    <name evidence="9" type="ordered locus">Apre_1319</name>
</gene>
<keyword evidence="10" id="KW-1185">Reference proteome</keyword>
<accession>C7RDS9</accession>
<dbReference type="EMBL" id="CP001708">
    <property type="protein sequence ID" value="ACV29342.1"/>
    <property type="molecule type" value="Genomic_DNA"/>
</dbReference>
<dbReference type="eggNOG" id="COG2003">
    <property type="taxonomic scope" value="Bacteria"/>
</dbReference>
<dbReference type="STRING" id="525919.Apre_1319"/>
<dbReference type="OrthoDB" id="9804482at2"/>
<dbReference type="Proteomes" id="UP000002294">
    <property type="component" value="Chromosome"/>
</dbReference>
<dbReference type="InterPro" id="IPR001405">
    <property type="entry name" value="UPF0758"/>
</dbReference>
<protein>
    <submittedName>
        <fullName evidence="9">DNA repair protein RadC</fullName>
    </submittedName>
</protein>
<dbReference type="InterPro" id="IPR037518">
    <property type="entry name" value="MPN"/>
</dbReference>
<dbReference type="PANTHER" id="PTHR30471">
    <property type="entry name" value="DNA REPAIR PROTEIN RADC"/>
    <property type="match status" value="1"/>
</dbReference>
<evidence type="ECO:0000259" key="8">
    <source>
        <dbReference type="PROSITE" id="PS50249"/>
    </source>
</evidence>
<evidence type="ECO:0000256" key="6">
    <source>
        <dbReference type="ARBA" id="ARBA00023049"/>
    </source>
</evidence>
<evidence type="ECO:0000256" key="4">
    <source>
        <dbReference type="ARBA" id="ARBA00022801"/>
    </source>
</evidence>
<evidence type="ECO:0000256" key="7">
    <source>
        <dbReference type="RuleBase" id="RU003797"/>
    </source>
</evidence>
<keyword evidence="5" id="KW-0862">Zinc</keyword>
<dbReference type="AlphaFoldDB" id="C7RDS9"/>
<keyword evidence="6" id="KW-0482">Metalloprotease</keyword>
<dbReference type="GO" id="GO:0008237">
    <property type="term" value="F:metallopeptidase activity"/>
    <property type="evidence" value="ECO:0007669"/>
    <property type="project" value="UniProtKB-KW"/>
</dbReference>
<evidence type="ECO:0000256" key="1">
    <source>
        <dbReference type="ARBA" id="ARBA00010243"/>
    </source>
</evidence>
<comment type="similarity">
    <text evidence="1 7">Belongs to the UPF0758 family.</text>
</comment>
<name>C7RDS9_ANAPD</name>
<dbReference type="PROSITE" id="PS50249">
    <property type="entry name" value="MPN"/>
    <property type="match status" value="1"/>
</dbReference>